<dbReference type="InterPro" id="IPR036291">
    <property type="entry name" value="NAD(P)-bd_dom_sf"/>
</dbReference>
<dbReference type="STRING" id="216463.VC81_08695"/>
<gene>
    <name evidence="2" type="ORF">VC81_08695</name>
</gene>
<dbReference type="PANTHER" id="PTHR15020:SF50">
    <property type="entry name" value="UPF0659 PROTEIN YMR090W"/>
    <property type="match status" value="1"/>
</dbReference>
<name>A0A0F3RSF9_9LACO</name>
<sequence>MKKIMLIGAHGGTALILIKRLLDETQDDLILFLRNAQRLQQYQDNPRVTLVEGDVLDTAALAQAMQPADIVYSNVGGTDLGAQTRSLLAAMQQVQCQRLVFISALGAHHEVPGKFGAWNEQAIAAFLPGFREAAQLLVQSAVEFTEIRPAWLTDQPEIDYEITDQGEAFKGTEVSRASVADFAFKVITQPERYRRASVGLNKPNTDGDQPRWM</sequence>
<dbReference type="Proteomes" id="UP000033491">
    <property type="component" value="Unassembled WGS sequence"/>
</dbReference>
<dbReference type="OrthoDB" id="9803892at2"/>
<dbReference type="SUPFAM" id="SSF51735">
    <property type="entry name" value="NAD(P)-binding Rossmann-fold domains"/>
    <property type="match status" value="1"/>
</dbReference>
<comment type="caution">
    <text evidence="2">The sequence shown here is derived from an EMBL/GenBank/DDBJ whole genome shotgun (WGS) entry which is preliminary data.</text>
</comment>
<dbReference type="InterPro" id="IPR016040">
    <property type="entry name" value="NAD(P)-bd_dom"/>
</dbReference>
<dbReference type="AlphaFoldDB" id="A0A0F3RSF9"/>
<dbReference type="RefSeq" id="WP_045807655.1">
    <property type="nucleotide sequence ID" value="NZ_JZCR01000019.1"/>
</dbReference>
<evidence type="ECO:0000259" key="1">
    <source>
        <dbReference type="Pfam" id="PF13460"/>
    </source>
</evidence>
<reference evidence="2 3" key="1">
    <citation type="submission" date="2015-03" db="EMBL/GenBank/DDBJ databases">
        <authorList>
            <person name="Zheng J."/>
            <person name="Ganezle M."/>
        </authorList>
    </citation>
    <scope>NUCLEOTIDE SEQUENCE [LARGE SCALE GENOMIC DNA]</scope>
    <source>
        <strain evidence="2 3">LP38</strain>
    </source>
</reference>
<evidence type="ECO:0000313" key="3">
    <source>
        <dbReference type="Proteomes" id="UP000033491"/>
    </source>
</evidence>
<dbReference type="PATRIC" id="fig|216463.3.peg.858"/>
<dbReference type="Pfam" id="PF13460">
    <property type="entry name" value="NAD_binding_10"/>
    <property type="match status" value="1"/>
</dbReference>
<evidence type="ECO:0000313" key="2">
    <source>
        <dbReference type="EMBL" id="KJW12549.1"/>
    </source>
</evidence>
<accession>A0A0F3RSF9</accession>
<feature type="domain" description="NAD(P)-binding" evidence="1">
    <location>
        <begin position="8"/>
        <end position="190"/>
    </location>
</feature>
<dbReference type="PANTHER" id="PTHR15020">
    <property type="entry name" value="FLAVIN REDUCTASE-RELATED"/>
    <property type="match status" value="1"/>
</dbReference>
<organism evidence="2 3">
    <name type="scientific">Levilactobacillus spicheri</name>
    <dbReference type="NCBI Taxonomy" id="216463"/>
    <lineage>
        <taxon>Bacteria</taxon>
        <taxon>Bacillati</taxon>
        <taxon>Bacillota</taxon>
        <taxon>Bacilli</taxon>
        <taxon>Lactobacillales</taxon>
        <taxon>Lactobacillaceae</taxon>
        <taxon>Levilactobacillus</taxon>
    </lineage>
</organism>
<proteinExistence type="predicted"/>
<dbReference type="EMBL" id="JZCR01000019">
    <property type="protein sequence ID" value="KJW12549.1"/>
    <property type="molecule type" value="Genomic_DNA"/>
</dbReference>
<dbReference type="Gene3D" id="3.40.50.720">
    <property type="entry name" value="NAD(P)-binding Rossmann-like Domain"/>
    <property type="match status" value="1"/>
</dbReference>
<protein>
    <submittedName>
        <fullName evidence="2">NAD-dependent dehydratase</fullName>
    </submittedName>
</protein>